<evidence type="ECO:0000313" key="2">
    <source>
        <dbReference type="Proteomes" id="UP000077315"/>
    </source>
</evidence>
<organism evidence="1 2">
    <name type="scientific">Phycomyces blakesleeanus (strain ATCC 8743b / DSM 1359 / FGSC 10004 / NBRC 33097 / NRRL 1555)</name>
    <dbReference type="NCBI Taxonomy" id="763407"/>
    <lineage>
        <taxon>Eukaryota</taxon>
        <taxon>Fungi</taxon>
        <taxon>Fungi incertae sedis</taxon>
        <taxon>Mucoromycota</taxon>
        <taxon>Mucoromycotina</taxon>
        <taxon>Mucoromycetes</taxon>
        <taxon>Mucorales</taxon>
        <taxon>Phycomycetaceae</taxon>
        <taxon>Phycomyces</taxon>
    </lineage>
</organism>
<dbReference type="VEuPathDB" id="FungiDB:PHYBLDRAFT_147588"/>
<accession>A0A162X0J2</accession>
<dbReference type="EMBL" id="KV440985">
    <property type="protein sequence ID" value="OAD71825.1"/>
    <property type="molecule type" value="Genomic_DNA"/>
</dbReference>
<proteinExistence type="predicted"/>
<dbReference type="RefSeq" id="XP_018289865.1">
    <property type="nucleotide sequence ID" value="XM_018431904.1"/>
</dbReference>
<name>A0A162X0J2_PHYB8</name>
<gene>
    <name evidence="1" type="ORF">PHYBLDRAFT_147588</name>
</gene>
<dbReference type="Proteomes" id="UP000077315">
    <property type="component" value="Unassembled WGS sequence"/>
</dbReference>
<keyword evidence="2" id="KW-1185">Reference proteome</keyword>
<reference evidence="2" key="1">
    <citation type="submission" date="2015-06" db="EMBL/GenBank/DDBJ databases">
        <title>Expansion of signal transduction pathways in fungi by whole-genome duplication.</title>
        <authorList>
            <consortium name="DOE Joint Genome Institute"/>
            <person name="Corrochano L.M."/>
            <person name="Kuo A."/>
            <person name="Marcet-Houben M."/>
            <person name="Polaino S."/>
            <person name="Salamov A."/>
            <person name="Villalobos J.M."/>
            <person name="Alvarez M.I."/>
            <person name="Avalos J."/>
            <person name="Benito E.P."/>
            <person name="Benoit I."/>
            <person name="Burger G."/>
            <person name="Camino L.P."/>
            <person name="Canovas D."/>
            <person name="Cerda-Olmedo E."/>
            <person name="Cheng J.-F."/>
            <person name="Dominguez A."/>
            <person name="Elias M."/>
            <person name="Eslava A.P."/>
            <person name="Glaser F."/>
            <person name="Grimwood J."/>
            <person name="Gutierrez G."/>
            <person name="Heitman J."/>
            <person name="Henrissat B."/>
            <person name="Iturriaga E.A."/>
            <person name="Lang B.F."/>
            <person name="Lavin J.L."/>
            <person name="Lee S."/>
            <person name="Li W."/>
            <person name="Lindquist E."/>
            <person name="Lopez-Garcia S."/>
            <person name="Luque E.M."/>
            <person name="Marcos A.T."/>
            <person name="Martin J."/>
            <person name="McCluskey K."/>
            <person name="Medina H.R."/>
            <person name="Miralles-Duran A."/>
            <person name="Miyazaki A."/>
            <person name="Munoz-Torres E."/>
            <person name="Oguiza J.A."/>
            <person name="Ohm R."/>
            <person name="Olmedo M."/>
            <person name="Orejas M."/>
            <person name="Ortiz-Castellanos L."/>
            <person name="Pisabarro A.G."/>
            <person name="Rodriguez-Romero J."/>
            <person name="Ruiz-Herrera J."/>
            <person name="Ruiz-Vazquez R."/>
            <person name="Sanz C."/>
            <person name="Schackwitz W."/>
            <person name="Schmutz J."/>
            <person name="Shahriari M."/>
            <person name="Shelest E."/>
            <person name="Silva-Franco F."/>
            <person name="Soanes D."/>
            <person name="Syed K."/>
            <person name="Tagua V.G."/>
            <person name="Talbot N.J."/>
            <person name="Thon M."/>
            <person name="De vries R.P."/>
            <person name="Wiebenga A."/>
            <person name="Yadav J.S."/>
            <person name="Braun E.L."/>
            <person name="Baker S."/>
            <person name="Garre V."/>
            <person name="Horwitz B."/>
            <person name="Torres-Martinez S."/>
            <person name="Idnurm A."/>
            <person name="Herrera-Estrella A."/>
            <person name="Gabaldon T."/>
            <person name="Grigoriev I.V."/>
        </authorList>
    </citation>
    <scope>NUCLEOTIDE SEQUENCE [LARGE SCALE GENOMIC DNA]</scope>
    <source>
        <strain evidence="2">NRRL 1555(-)</strain>
    </source>
</reference>
<dbReference type="GeneID" id="28992810"/>
<evidence type="ECO:0000313" key="1">
    <source>
        <dbReference type="EMBL" id="OAD71825.1"/>
    </source>
</evidence>
<sequence length="145" mass="16145">MYRTTYESSNGANSGLSSFRMPLATFGSGCFTTRSHVNPCCITVFPPHFPPLIVRCVERKLTLKTIFSTHAHSSFLSGTHSGSRISAFPPNPLTFTIRYTTLWRHHWAFLFGQSPFVAANGTTSANSLLSRLQSEENLDQRPFSV</sequence>
<dbReference type="InParanoid" id="A0A162X0J2"/>
<dbReference type="AlphaFoldDB" id="A0A162X0J2"/>
<protein>
    <submittedName>
        <fullName evidence="1">Uncharacterized protein</fullName>
    </submittedName>
</protein>